<dbReference type="InterPro" id="IPR043502">
    <property type="entry name" value="DNA/RNA_pol_sf"/>
</dbReference>
<dbReference type="EMBL" id="CAJFCV020000007">
    <property type="protein sequence ID" value="CAG9132669.1"/>
    <property type="molecule type" value="Genomic_DNA"/>
</dbReference>
<dbReference type="Proteomes" id="UP000582659">
    <property type="component" value="Unassembled WGS sequence"/>
</dbReference>
<dbReference type="SUPFAM" id="SSF56672">
    <property type="entry name" value="DNA/RNA polymerases"/>
    <property type="match status" value="1"/>
</dbReference>
<dbReference type="InterPro" id="IPR000477">
    <property type="entry name" value="RT_dom"/>
</dbReference>
<reference evidence="2" key="1">
    <citation type="submission" date="2020-09" db="EMBL/GenBank/DDBJ databases">
        <authorList>
            <person name="Kikuchi T."/>
        </authorList>
    </citation>
    <scope>NUCLEOTIDE SEQUENCE</scope>
    <source>
        <strain evidence="2">Ka4C1</strain>
    </source>
</reference>
<protein>
    <submittedName>
        <fullName evidence="2">(pine wood nematode) hypothetical protein</fullName>
    </submittedName>
</protein>
<keyword evidence="3" id="KW-1185">Reference proteome</keyword>
<organism evidence="2 3">
    <name type="scientific">Bursaphelenchus xylophilus</name>
    <name type="common">Pinewood nematode worm</name>
    <name type="synonym">Aphelenchoides xylophilus</name>
    <dbReference type="NCBI Taxonomy" id="6326"/>
    <lineage>
        <taxon>Eukaryota</taxon>
        <taxon>Metazoa</taxon>
        <taxon>Ecdysozoa</taxon>
        <taxon>Nematoda</taxon>
        <taxon>Chromadorea</taxon>
        <taxon>Rhabditida</taxon>
        <taxon>Tylenchina</taxon>
        <taxon>Tylenchomorpha</taxon>
        <taxon>Aphelenchoidea</taxon>
        <taxon>Aphelenchoididae</taxon>
        <taxon>Bursaphelenchus</taxon>
    </lineage>
</organism>
<name>A0A811M9H9_BURXY</name>
<dbReference type="Pfam" id="PF00078">
    <property type="entry name" value="RVT_1"/>
    <property type="match status" value="1"/>
</dbReference>
<evidence type="ECO:0000313" key="3">
    <source>
        <dbReference type="Proteomes" id="UP000659654"/>
    </source>
</evidence>
<accession>A0A811M9H9</accession>
<comment type="caution">
    <text evidence="2">The sequence shown here is derived from an EMBL/GenBank/DDBJ whole genome shotgun (WGS) entry which is preliminary data.</text>
</comment>
<dbReference type="PROSITE" id="PS50878">
    <property type="entry name" value="RT_POL"/>
    <property type="match status" value="1"/>
</dbReference>
<evidence type="ECO:0000259" key="1">
    <source>
        <dbReference type="PROSITE" id="PS50878"/>
    </source>
</evidence>
<sequence>MRLSTKVIVQRVQDTCALPREQMALKPKVWSCMEAQLRDQALQSEIGNDFWTTTRSRFVIQTTCTAGTGWREYLLKSLDSWRTQLVLSDAGKVVSGKPYPIKRGVLQGDSLSPALFVLTTSPIVAHLQRTCPTGRIQLYMDDIKLYGKTESDLCMLIKETQRGRKQIGA</sequence>
<dbReference type="EMBL" id="CAJFDI010000007">
    <property type="protein sequence ID" value="CAD5235786.1"/>
    <property type="molecule type" value="Genomic_DNA"/>
</dbReference>
<gene>
    <name evidence="2" type="ORF">BXYJ_LOCUS15877</name>
</gene>
<dbReference type="Proteomes" id="UP000659654">
    <property type="component" value="Unassembled WGS sequence"/>
</dbReference>
<dbReference type="SMR" id="A0A811M9H9"/>
<feature type="domain" description="Reverse transcriptase" evidence="1">
    <location>
        <begin position="1"/>
        <end position="169"/>
    </location>
</feature>
<dbReference type="OrthoDB" id="5798715at2759"/>
<evidence type="ECO:0000313" key="2">
    <source>
        <dbReference type="EMBL" id="CAD5235786.1"/>
    </source>
</evidence>
<proteinExistence type="predicted"/>
<dbReference type="AlphaFoldDB" id="A0A811M9H9"/>